<dbReference type="PANTHER" id="PTHR37984:SF5">
    <property type="entry name" value="PROTEIN NYNRIN-LIKE"/>
    <property type="match status" value="1"/>
</dbReference>
<dbReference type="InterPro" id="IPR043502">
    <property type="entry name" value="DNA/RNA_pol_sf"/>
</dbReference>
<dbReference type="InterPro" id="IPR012337">
    <property type="entry name" value="RNaseH-like_sf"/>
</dbReference>
<accession>A0A6L2LWY2</accession>
<feature type="domain" description="Integrase catalytic" evidence="2">
    <location>
        <begin position="132"/>
        <end position="290"/>
    </location>
</feature>
<gene>
    <name evidence="3" type="ORF">Tci_038254</name>
</gene>
<dbReference type="InterPro" id="IPR041577">
    <property type="entry name" value="RT_RNaseH_2"/>
</dbReference>
<evidence type="ECO:0000256" key="1">
    <source>
        <dbReference type="ARBA" id="ARBA00023268"/>
    </source>
</evidence>
<feature type="non-terminal residue" evidence="3">
    <location>
        <position position="348"/>
    </location>
</feature>
<reference evidence="3" key="1">
    <citation type="journal article" date="2019" name="Sci. Rep.">
        <title>Draft genome of Tanacetum cinerariifolium, the natural source of mosquito coil.</title>
        <authorList>
            <person name="Yamashiro T."/>
            <person name="Shiraishi A."/>
            <person name="Satake H."/>
            <person name="Nakayama K."/>
        </authorList>
    </citation>
    <scope>NUCLEOTIDE SEQUENCE</scope>
</reference>
<sequence>MIQTPVLALSDFKKTFVVETDASGIGIGAVLQQEGHPIAYLSKTLAPKHQALSTYEKEFLAVLMALDNELNAMILSTITSDLLQDIKSSYDQDLVLRKIIDELVQGTSADNKYKWEGGLLKRKGKIVVGTNEQLRTTIIQHYHADAVGGHSGTTVTAHKVDRLSKYAHFMALSHPYTASTVAQSFLDSVYKLHRLPDSIVSDRESVFLSHFWQSLFKILKVELKVSTAYHPQTDGQTEVVNKCLECYLRCMTGERPKEWVQWLPLAKFWYNTNKHSSTKISPYEAVYGQTPPLHTPYVAGESTLESVDRSLQARENAIEMLKFHIKRSQDRMKKYVDLKRSEREFDVG</sequence>
<dbReference type="InterPro" id="IPR001584">
    <property type="entry name" value="Integrase_cat-core"/>
</dbReference>
<protein>
    <submittedName>
        <fullName evidence="3">Reverse transcriptase</fullName>
    </submittedName>
</protein>
<dbReference type="Gene3D" id="3.10.20.370">
    <property type="match status" value="1"/>
</dbReference>
<keyword evidence="3" id="KW-0808">Transferase</keyword>
<dbReference type="PROSITE" id="PS50994">
    <property type="entry name" value="INTEGRASE"/>
    <property type="match status" value="1"/>
</dbReference>
<dbReference type="AlphaFoldDB" id="A0A6L2LWY2"/>
<evidence type="ECO:0000313" key="3">
    <source>
        <dbReference type="EMBL" id="GEU66276.1"/>
    </source>
</evidence>
<dbReference type="GO" id="GO:0003964">
    <property type="term" value="F:RNA-directed DNA polymerase activity"/>
    <property type="evidence" value="ECO:0007669"/>
    <property type="project" value="UniProtKB-KW"/>
</dbReference>
<dbReference type="Gene3D" id="3.30.420.10">
    <property type="entry name" value="Ribonuclease H-like superfamily/Ribonuclease H"/>
    <property type="match status" value="1"/>
</dbReference>
<organism evidence="3">
    <name type="scientific">Tanacetum cinerariifolium</name>
    <name type="common">Dalmatian daisy</name>
    <name type="synonym">Chrysanthemum cinerariifolium</name>
    <dbReference type="NCBI Taxonomy" id="118510"/>
    <lineage>
        <taxon>Eukaryota</taxon>
        <taxon>Viridiplantae</taxon>
        <taxon>Streptophyta</taxon>
        <taxon>Embryophyta</taxon>
        <taxon>Tracheophyta</taxon>
        <taxon>Spermatophyta</taxon>
        <taxon>Magnoliopsida</taxon>
        <taxon>eudicotyledons</taxon>
        <taxon>Gunneridae</taxon>
        <taxon>Pentapetalae</taxon>
        <taxon>asterids</taxon>
        <taxon>campanulids</taxon>
        <taxon>Asterales</taxon>
        <taxon>Asteraceae</taxon>
        <taxon>Asteroideae</taxon>
        <taxon>Anthemideae</taxon>
        <taxon>Anthemidinae</taxon>
        <taxon>Tanacetum</taxon>
    </lineage>
</organism>
<dbReference type="GO" id="GO:0003676">
    <property type="term" value="F:nucleic acid binding"/>
    <property type="evidence" value="ECO:0007669"/>
    <property type="project" value="InterPro"/>
</dbReference>
<dbReference type="InterPro" id="IPR036397">
    <property type="entry name" value="RNaseH_sf"/>
</dbReference>
<comment type="caution">
    <text evidence="3">The sequence shown here is derived from an EMBL/GenBank/DDBJ whole genome shotgun (WGS) entry which is preliminary data.</text>
</comment>
<dbReference type="InterPro" id="IPR050951">
    <property type="entry name" value="Retrovirus_Pol_polyprotein"/>
</dbReference>
<dbReference type="EMBL" id="BKCJ010005354">
    <property type="protein sequence ID" value="GEU66276.1"/>
    <property type="molecule type" value="Genomic_DNA"/>
</dbReference>
<keyword evidence="1" id="KW-0511">Multifunctional enzyme</keyword>
<name>A0A6L2LWY2_TANCI</name>
<dbReference type="GO" id="GO:0015074">
    <property type="term" value="P:DNA integration"/>
    <property type="evidence" value="ECO:0007669"/>
    <property type="project" value="InterPro"/>
</dbReference>
<dbReference type="PANTHER" id="PTHR37984">
    <property type="entry name" value="PROTEIN CBG26694"/>
    <property type="match status" value="1"/>
</dbReference>
<keyword evidence="3" id="KW-0548">Nucleotidyltransferase</keyword>
<dbReference type="SUPFAM" id="SSF56672">
    <property type="entry name" value="DNA/RNA polymerases"/>
    <property type="match status" value="1"/>
</dbReference>
<dbReference type="Pfam" id="PF17919">
    <property type="entry name" value="RT_RNaseH_2"/>
    <property type="match status" value="1"/>
</dbReference>
<keyword evidence="3" id="KW-0695">RNA-directed DNA polymerase</keyword>
<dbReference type="SUPFAM" id="SSF53098">
    <property type="entry name" value="Ribonuclease H-like"/>
    <property type="match status" value="1"/>
</dbReference>
<evidence type="ECO:0000259" key="2">
    <source>
        <dbReference type="PROSITE" id="PS50994"/>
    </source>
</evidence>
<proteinExistence type="predicted"/>